<name>A0A5P8WFA9_9NOSO</name>
<dbReference type="AlphaFoldDB" id="A0A5P8WFA9"/>
<proteinExistence type="predicted"/>
<sequence>MRNGQKFNKTAFILDWENNLILCPNGLVCRLLKDKLFTSRLRSAMFVPYALNVPPARMVVVSLFTLMNLS</sequence>
<dbReference type="Proteomes" id="UP000326678">
    <property type="component" value="Chromosome Gxm2"/>
</dbReference>
<reference evidence="1 2" key="1">
    <citation type="submission" date="2019-10" db="EMBL/GenBank/DDBJ databases">
        <title>Genomic and transcriptomic insights into the perfect genentic adaptation of a filamentous nitrogen-fixing cyanobacterium to rice fields.</title>
        <authorList>
            <person name="Chen Z."/>
        </authorList>
    </citation>
    <scope>NUCLEOTIDE SEQUENCE [LARGE SCALE GENOMIC DNA]</scope>
    <source>
        <strain evidence="1">CCNUC1</strain>
    </source>
</reference>
<keyword evidence="2" id="KW-1185">Reference proteome</keyword>
<dbReference type="KEGG" id="nsh:GXM_09007"/>
<organism evidence="1 2">
    <name type="scientific">Nostoc sphaeroides CCNUC1</name>
    <dbReference type="NCBI Taxonomy" id="2653204"/>
    <lineage>
        <taxon>Bacteria</taxon>
        <taxon>Bacillati</taxon>
        <taxon>Cyanobacteriota</taxon>
        <taxon>Cyanophyceae</taxon>
        <taxon>Nostocales</taxon>
        <taxon>Nostocaceae</taxon>
        <taxon>Nostoc</taxon>
    </lineage>
</organism>
<accession>A0A5P8WFA9</accession>
<evidence type="ECO:0000313" key="2">
    <source>
        <dbReference type="Proteomes" id="UP000326678"/>
    </source>
</evidence>
<protein>
    <submittedName>
        <fullName evidence="1">Uncharacterized protein</fullName>
    </submittedName>
</protein>
<dbReference type="EMBL" id="CP045227">
    <property type="protein sequence ID" value="QFS51513.1"/>
    <property type="molecule type" value="Genomic_DNA"/>
</dbReference>
<evidence type="ECO:0000313" key="1">
    <source>
        <dbReference type="EMBL" id="QFS51513.1"/>
    </source>
</evidence>
<gene>
    <name evidence="1" type="ORF">GXM_09007</name>
</gene>